<evidence type="ECO:0000313" key="1">
    <source>
        <dbReference type="EMBL" id="MBK1868177.1"/>
    </source>
</evidence>
<dbReference type="Proteomes" id="UP000616151">
    <property type="component" value="Unassembled WGS sequence"/>
</dbReference>
<gene>
    <name evidence="1" type="ORF">JHL16_17625</name>
</gene>
<reference evidence="1" key="1">
    <citation type="submission" date="2021-01" db="EMBL/GenBank/DDBJ databases">
        <authorList>
            <person name="Sun Q."/>
        </authorList>
    </citation>
    <scope>NUCLEOTIDE SEQUENCE</scope>
    <source>
        <strain evidence="1">YIM B02566</strain>
    </source>
</reference>
<evidence type="ECO:0000313" key="2">
    <source>
        <dbReference type="Proteomes" id="UP000616151"/>
    </source>
</evidence>
<name>A0ACC5R6B6_9HYPH</name>
<accession>A0ACC5R6B6</accession>
<proteinExistence type="predicted"/>
<dbReference type="EMBL" id="JAENHL010000007">
    <property type="protein sequence ID" value="MBK1868177.1"/>
    <property type="molecule type" value="Genomic_DNA"/>
</dbReference>
<organism evidence="1 2">
    <name type="scientific">Taklimakanibacter albus</name>
    <dbReference type="NCBI Taxonomy" id="2800327"/>
    <lineage>
        <taxon>Bacteria</taxon>
        <taxon>Pseudomonadati</taxon>
        <taxon>Pseudomonadota</taxon>
        <taxon>Alphaproteobacteria</taxon>
        <taxon>Hyphomicrobiales</taxon>
        <taxon>Aestuariivirgaceae</taxon>
        <taxon>Taklimakanibacter</taxon>
    </lineage>
</organism>
<protein>
    <submittedName>
        <fullName evidence="1">Esterase-like activity of phytase family protein</fullName>
    </submittedName>
</protein>
<keyword evidence="2" id="KW-1185">Reference proteome</keyword>
<sequence length="330" mass="35896">MKWLWVSALLLIAGPAGAEEKALSVRTQPVKSFTMFSQLVTFGGLEWRGGIELASDDERFGGLSSLELSADGTGLLAVSDRGFWFKAVLVYTDDHLSGLKDAVMAPILGPDGKPYKGKVRNDAEALAGWEPMRIDGKVIVGFESRARAGLYDLGKDGFKARFKDLKLPKAVAKGPPNQELEAIGRFASGPLAGSMLAISELNKDENGDIRAWVWGGKKAFGFSIKQYEDYAITDLAILPDGDVLTVERSFSATSLPGMAVRRIKTEDIVADGAVAPSLVFSGRMPFYRIDNMEGIAVSKLNGETRVTIISDNNYRPQFQRTLLLQFALKP</sequence>
<comment type="caution">
    <text evidence="1">The sequence shown here is derived from an EMBL/GenBank/DDBJ whole genome shotgun (WGS) entry which is preliminary data.</text>
</comment>